<evidence type="ECO:0000313" key="2">
    <source>
        <dbReference type="Proteomes" id="UP001589854"/>
    </source>
</evidence>
<keyword evidence="2" id="KW-1185">Reference proteome</keyword>
<dbReference type="RefSeq" id="WP_378930405.1">
    <property type="nucleotide sequence ID" value="NZ_JBHLVO010000002.1"/>
</dbReference>
<name>A0ABV6G9T3_9BACI</name>
<organism evidence="1 2">
    <name type="scientific">Metabacillus herbersteinensis</name>
    <dbReference type="NCBI Taxonomy" id="283816"/>
    <lineage>
        <taxon>Bacteria</taxon>
        <taxon>Bacillati</taxon>
        <taxon>Bacillota</taxon>
        <taxon>Bacilli</taxon>
        <taxon>Bacillales</taxon>
        <taxon>Bacillaceae</taxon>
        <taxon>Metabacillus</taxon>
    </lineage>
</organism>
<sequence>MKSSGENLFGAKQRARLKKEIENLDQYFETPIIHREIHGDKIHVPLNLDRIWNQIS</sequence>
<dbReference type="EMBL" id="JBHLVO010000002">
    <property type="protein sequence ID" value="MFC0270431.1"/>
    <property type="molecule type" value="Genomic_DNA"/>
</dbReference>
<evidence type="ECO:0000313" key="1">
    <source>
        <dbReference type="EMBL" id="MFC0270431.1"/>
    </source>
</evidence>
<reference evidence="1 2" key="1">
    <citation type="submission" date="2024-09" db="EMBL/GenBank/DDBJ databases">
        <authorList>
            <person name="Sun Q."/>
            <person name="Mori K."/>
        </authorList>
    </citation>
    <scope>NUCLEOTIDE SEQUENCE [LARGE SCALE GENOMIC DNA]</scope>
    <source>
        <strain evidence="1 2">CCM 7228</strain>
    </source>
</reference>
<protein>
    <submittedName>
        <fullName evidence="1">Uncharacterized protein</fullName>
    </submittedName>
</protein>
<gene>
    <name evidence="1" type="ORF">ACFFIX_03020</name>
</gene>
<dbReference type="Proteomes" id="UP001589854">
    <property type="component" value="Unassembled WGS sequence"/>
</dbReference>
<comment type="caution">
    <text evidence="1">The sequence shown here is derived from an EMBL/GenBank/DDBJ whole genome shotgun (WGS) entry which is preliminary data.</text>
</comment>
<accession>A0ABV6G9T3</accession>
<proteinExistence type="predicted"/>